<reference evidence="7 8" key="1">
    <citation type="submission" date="2024-01" db="EMBL/GenBank/DDBJ databases">
        <authorList>
            <person name="Allen C."/>
            <person name="Tagirdzhanova G."/>
        </authorList>
    </citation>
    <scope>NUCLEOTIDE SEQUENCE [LARGE SCALE GENOMIC DNA]</scope>
    <source>
        <strain evidence="7 8">CBS 119000</strain>
    </source>
</reference>
<name>A0ABP0D563_9PEZI</name>
<evidence type="ECO:0000256" key="4">
    <source>
        <dbReference type="ARBA" id="ARBA00038054"/>
    </source>
</evidence>
<keyword evidence="2" id="KW-0285">Flavoprotein</keyword>
<evidence type="ECO:0000256" key="5">
    <source>
        <dbReference type="SAM" id="MobiDB-lite"/>
    </source>
</evidence>
<feature type="region of interest" description="Disordered" evidence="5">
    <location>
        <begin position="1"/>
        <end position="37"/>
    </location>
</feature>
<dbReference type="InterPro" id="IPR012349">
    <property type="entry name" value="Split_barrel_FMN-bd"/>
</dbReference>
<comment type="similarity">
    <text evidence="4">Belongs to the flavoredoxin family.</text>
</comment>
<evidence type="ECO:0000256" key="1">
    <source>
        <dbReference type="ARBA" id="ARBA00001917"/>
    </source>
</evidence>
<keyword evidence="3" id="KW-0288">FMN</keyword>
<sequence length="302" mass="32838">MSPTSDENAEALAARTAHEASIKRNPHPDFKSVEDSRPDWVEKSAWHYTKTHQPGWQWGDGGNDGGASLERQHVEIDPHAPGRPPTFNYKLLISAIVPRPIGFLSTVSADGTSSNLAPFSYTNMVNHDPPVFAIGISGGLATAKDTLANIASSRECVLNIISEHFIEAANSTSVNAPYGTSEWALSGLHKAPSTFVKPARVKEAVFSVECKLMELREFDSRAQPGKKSGTLVLLEGVNFWAREDAINEDKNMIDPSVLRPVSRLGGITYGRTLEGFELLRPNFSSVNEAGNSKDLLEEASKP</sequence>
<dbReference type="SMART" id="SM00903">
    <property type="entry name" value="Flavin_Reduct"/>
    <property type="match status" value="1"/>
</dbReference>
<feature type="domain" description="Flavin reductase like" evidence="6">
    <location>
        <begin position="94"/>
        <end position="249"/>
    </location>
</feature>
<comment type="caution">
    <text evidence="7">The sequence shown here is derived from an EMBL/GenBank/DDBJ whole genome shotgun (WGS) entry which is preliminary data.</text>
</comment>
<evidence type="ECO:0000256" key="3">
    <source>
        <dbReference type="ARBA" id="ARBA00022643"/>
    </source>
</evidence>
<dbReference type="Proteomes" id="UP001642502">
    <property type="component" value="Unassembled WGS sequence"/>
</dbReference>
<evidence type="ECO:0000313" key="7">
    <source>
        <dbReference type="EMBL" id="CAK7263009.1"/>
    </source>
</evidence>
<evidence type="ECO:0000313" key="8">
    <source>
        <dbReference type="Proteomes" id="UP001642502"/>
    </source>
</evidence>
<organism evidence="7 8">
    <name type="scientific">Sporothrix epigloea</name>
    <dbReference type="NCBI Taxonomy" id="1892477"/>
    <lineage>
        <taxon>Eukaryota</taxon>
        <taxon>Fungi</taxon>
        <taxon>Dikarya</taxon>
        <taxon>Ascomycota</taxon>
        <taxon>Pezizomycotina</taxon>
        <taxon>Sordariomycetes</taxon>
        <taxon>Sordariomycetidae</taxon>
        <taxon>Ophiostomatales</taxon>
        <taxon>Ophiostomataceae</taxon>
        <taxon>Sporothrix</taxon>
    </lineage>
</organism>
<keyword evidence="8" id="KW-1185">Reference proteome</keyword>
<dbReference type="Pfam" id="PF01613">
    <property type="entry name" value="Flavin_Reduct"/>
    <property type="match status" value="1"/>
</dbReference>
<proteinExistence type="inferred from homology"/>
<dbReference type="SUPFAM" id="SSF50475">
    <property type="entry name" value="FMN-binding split barrel"/>
    <property type="match status" value="1"/>
</dbReference>
<dbReference type="Gene3D" id="2.30.110.10">
    <property type="entry name" value="Electron Transport, Fmn-binding Protein, Chain A"/>
    <property type="match status" value="1"/>
</dbReference>
<feature type="compositionally biased region" description="Basic and acidic residues" evidence="5">
    <location>
        <begin position="16"/>
        <end position="37"/>
    </location>
</feature>
<accession>A0ABP0D563</accession>
<evidence type="ECO:0000256" key="2">
    <source>
        <dbReference type="ARBA" id="ARBA00022630"/>
    </source>
</evidence>
<dbReference type="PANTHER" id="PTHR33798:SF5">
    <property type="entry name" value="FLAVIN REDUCTASE LIKE DOMAIN-CONTAINING PROTEIN"/>
    <property type="match status" value="1"/>
</dbReference>
<gene>
    <name evidence="7" type="ORF">SEPCBS119000_000265</name>
</gene>
<dbReference type="EMBL" id="CAWUON010000002">
    <property type="protein sequence ID" value="CAK7263009.1"/>
    <property type="molecule type" value="Genomic_DNA"/>
</dbReference>
<protein>
    <recommendedName>
        <fullName evidence="6">Flavin reductase like domain-containing protein</fullName>
    </recommendedName>
</protein>
<dbReference type="InterPro" id="IPR002563">
    <property type="entry name" value="Flavin_Rdtase-like_dom"/>
</dbReference>
<dbReference type="PANTHER" id="PTHR33798">
    <property type="entry name" value="FLAVOPROTEIN OXYGENASE"/>
    <property type="match status" value="1"/>
</dbReference>
<evidence type="ECO:0000259" key="6">
    <source>
        <dbReference type="SMART" id="SM00903"/>
    </source>
</evidence>
<comment type="cofactor">
    <cofactor evidence="1">
        <name>FMN</name>
        <dbReference type="ChEBI" id="CHEBI:58210"/>
    </cofactor>
</comment>